<dbReference type="InterPro" id="IPR002716">
    <property type="entry name" value="PIN_dom"/>
</dbReference>
<keyword evidence="4" id="KW-0460">Magnesium</keyword>
<keyword evidence="1" id="KW-0540">Nuclease</keyword>
<dbReference type="CDD" id="cd09854">
    <property type="entry name" value="PIN_VapC-like"/>
    <property type="match status" value="1"/>
</dbReference>
<dbReference type="InterPro" id="IPR029060">
    <property type="entry name" value="PIN-like_dom_sf"/>
</dbReference>
<dbReference type="Pfam" id="PF13470">
    <property type="entry name" value="PIN_3"/>
    <property type="match status" value="1"/>
</dbReference>
<evidence type="ECO:0000256" key="2">
    <source>
        <dbReference type="ARBA" id="ARBA00022723"/>
    </source>
</evidence>
<dbReference type="Proteomes" id="UP001320544">
    <property type="component" value="Chromosome"/>
</dbReference>
<evidence type="ECO:0000256" key="4">
    <source>
        <dbReference type="ARBA" id="ARBA00022842"/>
    </source>
</evidence>
<protein>
    <submittedName>
        <fullName evidence="6">DNA-binding protein</fullName>
    </submittedName>
</protein>
<keyword evidence="7" id="KW-1185">Reference proteome</keyword>
<evidence type="ECO:0000256" key="3">
    <source>
        <dbReference type="ARBA" id="ARBA00022801"/>
    </source>
</evidence>
<dbReference type="SUPFAM" id="SSF88723">
    <property type="entry name" value="PIN domain-like"/>
    <property type="match status" value="1"/>
</dbReference>
<accession>A0ABN6MES1</accession>
<keyword evidence="2" id="KW-0479">Metal-binding</keyword>
<sequence length="149" mass="16838">MMKILYDANVVVDIFGKSEDFFHSYISYDVALTKGFVPYATVSSVSDIVYVLAARKYLSKRQARSSIAGLMEMFDLLDALPADCKRANESDMDDFEDALIAYAAERNGIDFIITRNKKDFLKSPVPALTPKEFVAIYKPECLEYEMVDS</sequence>
<dbReference type="GO" id="GO:0003677">
    <property type="term" value="F:DNA binding"/>
    <property type="evidence" value="ECO:0007669"/>
    <property type="project" value="UniProtKB-KW"/>
</dbReference>
<keyword evidence="6" id="KW-0238">DNA-binding</keyword>
<organism evidence="6 7">
    <name type="scientific">Raoultibacter timonensis</name>
    <dbReference type="NCBI Taxonomy" id="1907662"/>
    <lineage>
        <taxon>Bacteria</taxon>
        <taxon>Bacillati</taxon>
        <taxon>Actinomycetota</taxon>
        <taxon>Coriobacteriia</taxon>
        <taxon>Eggerthellales</taxon>
        <taxon>Eggerthellaceae</taxon>
        <taxon>Raoultibacter</taxon>
    </lineage>
</organism>
<dbReference type="Gene3D" id="3.40.50.1010">
    <property type="entry name" value="5'-nuclease"/>
    <property type="match status" value="1"/>
</dbReference>
<gene>
    <name evidence="6" type="ORF">CE91St30_09030</name>
</gene>
<dbReference type="RefSeq" id="WP_244411911.1">
    <property type="nucleotide sequence ID" value="NZ_AP025564.1"/>
</dbReference>
<evidence type="ECO:0000259" key="5">
    <source>
        <dbReference type="Pfam" id="PF13470"/>
    </source>
</evidence>
<reference evidence="6 7" key="1">
    <citation type="submission" date="2022-01" db="EMBL/GenBank/DDBJ databases">
        <title>Novel bile acid biosynthetic pathways are enriched in the microbiome of centenarians.</title>
        <authorList>
            <person name="Sato Y."/>
            <person name="Atarashi K."/>
            <person name="Plichta R.D."/>
            <person name="Arai Y."/>
            <person name="Sasajima S."/>
            <person name="Kearney M.S."/>
            <person name="Suda W."/>
            <person name="Takeshita K."/>
            <person name="Sasaki T."/>
            <person name="Okamoto S."/>
            <person name="Skelly N.A."/>
            <person name="Okamura Y."/>
            <person name="Vlamakis H."/>
            <person name="Li Y."/>
            <person name="Tanoue T."/>
            <person name="Takei H."/>
            <person name="Nittono H."/>
            <person name="Narushima S."/>
            <person name="Irie J."/>
            <person name="Itoh H."/>
            <person name="Moriya K."/>
            <person name="Sugiura Y."/>
            <person name="Suematsu M."/>
            <person name="Moritoki N."/>
            <person name="Shibata S."/>
            <person name="Littman R.D."/>
            <person name="Fischbach A.M."/>
            <person name="Uwamino Y."/>
            <person name="Inoue T."/>
            <person name="Honda A."/>
            <person name="Hattori M."/>
            <person name="Murai T."/>
            <person name="Xavier J.R."/>
            <person name="Hirose N."/>
            <person name="Honda K."/>
        </authorList>
    </citation>
    <scope>NUCLEOTIDE SEQUENCE [LARGE SCALE GENOMIC DNA]</scope>
    <source>
        <strain evidence="6 7">CE91-St30</strain>
    </source>
</reference>
<evidence type="ECO:0000313" key="7">
    <source>
        <dbReference type="Proteomes" id="UP001320544"/>
    </source>
</evidence>
<evidence type="ECO:0000256" key="1">
    <source>
        <dbReference type="ARBA" id="ARBA00022722"/>
    </source>
</evidence>
<dbReference type="EMBL" id="AP025564">
    <property type="protein sequence ID" value="BDE95570.1"/>
    <property type="molecule type" value="Genomic_DNA"/>
</dbReference>
<keyword evidence="3" id="KW-0378">Hydrolase</keyword>
<proteinExistence type="predicted"/>
<feature type="domain" description="PIN" evidence="5">
    <location>
        <begin position="3"/>
        <end position="118"/>
    </location>
</feature>
<evidence type="ECO:0000313" key="6">
    <source>
        <dbReference type="EMBL" id="BDE95570.1"/>
    </source>
</evidence>
<name>A0ABN6MES1_9ACTN</name>